<keyword evidence="1" id="KW-0812">Transmembrane</keyword>
<evidence type="ECO:0000313" key="5">
    <source>
        <dbReference type="Proteomes" id="UP001321249"/>
    </source>
</evidence>
<keyword evidence="1" id="KW-1133">Transmembrane helix</keyword>
<organism evidence="3 4">
    <name type="scientific">Candidatus Lucifugimonas marina</name>
    <dbReference type="NCBI Taxonomy" id="3038979"/>
    <lineage>
        <taxon>Bacteria</taxon>
        <taxon>Bacillati</taxon>
        <taxon>Chloroflexota</taxon>
        <taxon>Dehalococcoidia</taxon>
        <taxon>SAR202 cluster</taxon>
        <taxon>Candidatus Lucifugimonadales</taxon>
        <taxon>Candidatus Lucifugimonadaceae</taxon>
        <taxon>Candidatus Lucifugimonas</taxon>
    </lineage>
</organism>
<keyword evidence="1" id="KW-0472">Membrane</keyword>
<reference evidence="4 5" key="1">
    <citation type="submission" date="2019-11" db="EMBL/GenBank/DDBJ databases">
        <authorList>
            <person name="Cho J.-C."/>
        </authorList>
    </citation>
    <scope>NUCLEOTIDE SEQUENCE [LARGE SCALE GENOMIC DNA]</scope>
    <source>
        <strain evidence="3 4">JH1073</strain>
        <strain evidence="2 5">JH702</strain>
    </source>
</reference>
<sequence>MRFSKPALMGAGLGFAMGIAFMAISLLQFDDTETNAKDVALVSLLFGIPFSMLIGLGIGWAWGKFFGTDSLN</sequence>
<dbReference type="AlphaFoldDB" id="A0AAJ5ZJN0"/>
<feature type="transmembrane region" description="Helical" evidence="1">
    <location>
        <begin position="6"/>
        <end position="27"/>
    </location>
</feature>
<gene>
    <name evidence="2" type="ORF">GKO46_02325</name>
    <name evidence="3" type="ORF">GKO48_06935</name>
</gene>
<accession>A0AAJ5ZJN0</accession>
<keyword evidence="4" id="KW-1185">Reference proteome</keyword>
<dbReference type="EMBL" id="WMBE01000001">
    <property type="protein sequence ID" value="MDG0865907.1"/>
    <property type="molecule type" value="Genomic_DNA"/>
</dbReference>
<dbReference type="EMBL" id="CP046147">
    <property type="protein sequence ID" value="WFG39363.1"/>
    <property type="molecule type" value="Genomic_DNA"/>
</dbReference>
<proteinExistence type="predicted"/>
<protein>
    <submittedName>
        <fullName evidence="3">Uncharacterized protein</fullName>
    </submittedName>
</protein>
<dbReference type="RefSeq" id="WP_342822977.1">
    <property type="nucleotide sequence ID" value="NZ_CP046146.1"/>
</dbReference>
<evidence type="ECO:0000313" key="4">
    <source>
        <dbReference type="Proteomes" id="UP001219901"/>
    </source>
</evidence>
<reference evidence="4" key="3">
    <citation type="submission" date="2023-06" db="EMBL/GenBank/DDBJ databases">
        <title>Pangenomics reveal diversification of enzyme families and niche specialization in globally abundant SAR202 bacteria.</title>
        <authorList>
            <person name="Saw J.H.W."/>
        </authorList>
    </citation>
    <scope>NUCLEOTIDE SEQUENCE [LARGE SCALE GENOMIC DNA]</scope>
    <source>
        <strain evidence="4">JH1073</strain>
    </source>
</reference>
<name>A0AAJ5ZJN0_9CHLR</name>
<reference evidence="3" key="2">
    <citation type="journal article" date="2023" name="Nat. Commun.">
        <title>Cultivation of marine bacteria of the SAR202 clade.</title>
        <authorList>
            <person name="Lim Y."/>
            <person name="Seo J.H."/>
            <person name="Giovannoni S.J."/>
            <person name="Kang I."/>
            <person name="Cho J.C."/>
        </authorList>
    </citation>
    <scope>NUCLEOTIDE SEQUENCE</scope>
    <source>
        <strain evidence="3">JH1073</strain>
    </source>
</reference>
<evidence type="ECO:0000313" key="3">
    <source>
        <dbReference type="EMBL" id="WFG39363.1"/>
    </source>
</evidence>
<evidence type="ECO:0000313" key="2">
    <source>
        <dbReference type="EMBL" id="MDG0865907.1"/>
    </source>
</evidence>
<evidence type="ECO:0000256" key="1">
    <source>
        <dbReference type="SAM" id="Phobius"/>
    </source>
</evidence>
<dbReference type="Proteomes" id="UP001321249">
    <property type="component" value="Unassembled WGS sequence"/>
</dbReference>
<feature type="transmembrane region" description="Helical" evidence="1">
    <location>
        <begin position="39"/>
        <end position="62"/>
    </location>
</feature>
<dbReference type="Proteomes" id="UP001219901">
    <property type="component" value="Chromosome"/>
</dbReference>